<gene>
    <name evidence="2" type="ORF">P73_2352</name>
</gene>
<evidence type="ECO:0000313" key="3">
    <source>
        <dbReference type="Proteomes" id="UP000031521"/>
    </source>
</evidence>
<dbReference type="HOGENOM" id="CLU_203067_0_0_5"/>
<keyword evidence="1" id="KW-0472">Membrane</keyword>
<evidence type="ECO:0000313" key="2">
    <source>
        <dbReference type="EMBL" id="AJE47067.1"/>
    </source>
</evidence>
<sequence length="70" mass="7527">MHPELLPFFAMKSLGVAVGVFIGAVIGLSVRKKTAGTRGLYRDSVFATSFLASMLAFAVMILIRMATYQG</sequence>
<evidence type="ECO:0000256" key="1">
    <source>
        <dbReference type="SAM" id="Phobius"/>
    </source>
</evidence>
<feature type="transmembrane region" description="Helical" evidence="1">
    <location>
        <begin position="40"/>
        <end position="63"/>
    </location>
</feature>
<accession>A0A0B5E3V0</accession>
<proteinExistence type="predicted"/>
<keyword evidence="1" id="KW-0812">Transmembrane</keyword>
<reference evidence="2 3" key="1">
    <citation type="journal article" date="2014" name="Int. J. Syst. Evol. Microbiol.">
        <title>Celeribacter indicus sp. nov., a polycyclic aromatic hydrocarbon-degrading bacterium from deep-sea sediment and reclassification of Huaishuia halophila as Celeribacter halophilus comb. nov.</title>
        <authorList>
            <person name="Lai Q."/>
            <person name="Cao J."/>
            <person name="Yuan J."/>
            <person name="Li F."/>
            <person name="Shao Z."/>
        </authorList>
    </citation>
    <scope>NUCLEOTIDE SEQUENCE [LARGE SCALE GENOMIC DNA]</scope>
    <source>
        <strain evidence="2">P73</strain>
    </source>
</reference>
<feature type="transmembrane region" description="Helical" evidence="1">
    <location>
        <begin position="6"/>
        <end position="28"/>
    </location>
</feature>
<dbReference type="AlphaFoldDB" id="A0A0B5E3V0"/>
<keyword evidence="3" id="KW-1185">Reference proteome</keyword>
<evidence type="ECO:0008006" key="4">
    <source>
        <dbReference type="Google" id="ProtNLM"/>
    </source>
</evidence>
<dbReference type="STRING" id="1208324.P73_2352"/>
<dbReference type="RefSeq" id="WP_043869718.1">
    <property type="nucleotide sequence ID" value="NZ_CP004393.1"/>
</dbReference>
<protein>
    <recommendedName>
        <fullName evidence="4">Transmembrane protein</fullName>
    </recommendedName>
</protein>
<dbReference type="Proteomes" id="UP000031521">
    <property type="component" value="Chromosome"/>
</dbReference>
<dbReference type="OrthoDB" id="7870097at2"/>
<dbReference type="EMBL" id="CP004393">
    <property type="protein sequence ID" value="AJE47067.1"/>
    <property type="molecule type" value="Genomic_DNA"/>
</dbReference>
<name>A0A0B5E3V0_9RHOB</name>
<keyword evidence="1" id="KW-1133">Transmembrane helix</keyword>
<dbReference type="KEGG" id="cid:P73_2352"/>
<organism evidence="2 3">
    <name type="scientific">Celeribacter indicus</name>
    <dbReference type="NCBI Taxonomy" id="1208324"/>
    <lineage>
        <taxon>Bacteria</taxon>
        <taxon>Pseudomonadati</taxon>
        <taxon>Pseudomonadota</taxon>
        <taxon>Alphaproteobacteria</taxon>
        <taxon>Rhodobacterales</taxon>
        <taxon>Roseobacteraceae</taxon>
        <taxon>Celeribacter</taxon>
    </lineage>
</organism>